<sequence>MSPSISHIHTIGRDIFHPNVHLGEPHVEEEQNEHYKQAFEAAPDFSGYLLKILQNHTVHACDRDRLSVSCPPQTSISILSAFYGRRVPSEHLCPSTRNTSAESINCAALTAIPKVFDECQDQSSCQFSVNSRVFGLDPCPGTNKYLIVSFKCKPGKYKAR</sequence>
<dbReference type="AlphaFoldDB" id="A0A401NRN7"/>
<protein>
    <recommendedName>
        <fullName evidence="1">SUEL-type lectin domain-containing protein</fullName>
    </recommendedName>
</protein>
<proteinExistence type="predicted"/>
<dbReference type="OrthoDB" id="5970528at2759"/>
<keyword evidence="3" id="KW-1185">Reference proteome</keyword>
<accession>A0A401NRN7</accession>
<reference evidence="2 3" key="1">
    <citation type="journal article" date="2018" name="Nat. Ecol. Evol.">
        <title>Shark genomes provide insights into elasmobranch evolution and the origin of vertebrates.</title>
        <authorList>
            <person name="Hara Y"/>
            <person name="Yamaguchi K"/>
            <person name="Onimaru K"/>
            <person name="Kadota M"/>
            <person name="Koyanagi M"/>
            <person name="Keeley SD"/>
            <person name="Tatsumi K"/>
            <person name="Tanaka K"/>
            <person name="Motone F"/>
            <person name="Kageyama Y"/>
            <person name="Nozu R"/>
            <person name="Adachi N"/>
            <person name="Nishimura O"/>
            <person name="Nakagawa R"/>
            <person name="Tanegashima C"/>
            <person name="Kiyatake I"/>
            <person name="Matsumoto R"/>
            <person name="Murakumo K"/>
            <person name="Nishida K"/>
            <person name="Terakita A"/>
            <person name="Kuratani S"/>
            <person name="Sato K"/>
            <person name="Hyodo S Kuraku.S."/>
        </authorList>
    </citation>
    <scope>NUCLEOTIDE SEQUENCE [LARGE SCALE GENOMIC DNA]</scope>
</reference>
<dbReference type="PROSITE" id="PS50228">
    <property type="entry name" value="SUEL_LECTIN"/>
    <property type="match status" value="1"/>
</dbReference>
<evidence type="ECO:0000259" key="1">
    <source>
        <dbReference type="PROSITE" id="PS50228"/>
    </source>
</evidence>
<dbReference type="OMA" id="AESINCA"/>
<dbReference type="CDD" id="cd22828">
    <property type="entry name" value="Gal_Rha_Lectin_EVA1_EVA1C_rpt1"/>
    <property type="match status" value="1"/>
</dbReference>
<comment type="caution">
    <text evidence="2">The sequence shown here is derived from an EMBL/GenBank/DDBJ whole genome shotgun (WGS) entry which is preliminary data.</text>
</comment>
<dbReference type="Proteomes" id="UP000288216">
    <property type="component" value="Unassembled WGS sequence"/>
</dbReference>
<evidence type="ECO:0000313" key="2">
    <source>
        <dbReference type="EMBL" id="GCB63484.1"/>
    </source>
</evidence>
<feature type="domain" description="SUEL-type lectin" evidence="1">
    <location>
        <begin position="60"/>
        <end position="153"/>
    </location>
</feature>
<dbReference type="GO" id="GO:0030246">
    <property type="term" value="F:carbohydrate binding"/>
    <property type="evidence" value="ECO:0007669"/>
    <property type="project" value="InterPro"/>
</dbReference>
<dbReference type="InterPro" id="IPR043159">
    <property type="entry name" value="Lectin_gal-bd_sf"/>
</dbReference>
<dbReference type="STRING" id="75743.A0A401NRN7"/>
<organism evidence="2 3">
    <name type="scientific">Scyliorhinus torazame</name>
    <name type="common">Cloudy catshark</name>
    <name type="synonym">Catulus torazame</name>
    <dbReference type="NCBI Taxonomy" id="75743"/>
    <lineage>
        <taxon>Eukaryota</taxon>
        <taxon>Metazoa</taxon>
        <taxon>Chordata</taxon>
        <taxon>Craniata</taxon>
        <taxon>Vertebrata</taxon>
        <taxon>Chondrichthyes</taxon>
        <taxon>Elasmobranchii</taxon>
        <taxon>Galeomorphii</taxon>
        <taxon>Galeoidea</taxon>
        <taxon>Carcharhiniformes</taxon>
        <taxon>Scyliorhinidae</taxon>
        <taxon>Scyliorhinus</taxon>
    </lineage>
</organism>
<name>A0A401NRN7_SCYTO</name>
<dbReference type="PANTHER" id="PTHR46780">
    <property type="entry name" value="PROTEIN EVA-1"/>
    <property type="match status" value="1"/>
</dbReference>
<evidence type="ECO:0000313" key="3">
    <source>
        <dbReference type="Proteomes" id="UP000288216"/>
    </source>
</evidence>
<dbReference type="EMBL" id="BFAA01007931">
    <property type="protein sequence ID" value="GCB63484.1"/>
    <property type="molecule type" value="Genomic_DNA"/>
</dbReference>
<dbReference type="Pfam" id="PF02140">
    <property type="entry name" value="SUEL_Lectin"/>
    <property type="match status" value="1"/>
</dbReference>
<dbReference type="Gene3D" id="2.60.120.740">
    <property type="match status" value="1"/>
</dbReference>
<dbReference type="InterPro" id="IPR000922">
    <property type="entry name" value="Lectin_gal-bd_dom"/>
</dbReference>
<gene>
    <name evidence="2" type="ORF">scyTo_0014630</name>
</gene>